<organism evidence="1">
    <name type="scientific">Panicum hallii</name>
    <dbReference type="NCBI Taxonomy" id="206008"/>
    <lineage>
        <taxon>Eukaryota</taxon>
        <taxon>Viridiplantae</taxon>
        <taxon>Streptophyta</taxon>
        <taxon>Embryophyta</taxon>
        <taxon>Tracheophyta</taxon>
        <taxon>Spermatophyta</taxon>
        <taxon>Magnoliopsida</taxon>
        <taxon>Liliopsida</taxon>
        <taxon>Poales</taxon>
        <taxon>Poaceae</taxon>
        <taxon>PACMAD clade</taxon>
        <taxon>Panicoideae</taxon>
        <taxon>Panicodae</taxon>
        <taxon>Paniceae</taxon>
        <taxon>Panicinae</taxon>
        <taxon>Panicum</taxon>
        <taxon>Panicum sect. Panicum</taxon>
    </lineage>
</organism>
<dbReference type="Proteomes" id="UP000243499">
    <property type="component" value="Chromosome 3"/>
</dbReference>
<gene>
    <name evidence="1" type="ORF">PAHAL_3G186000</name>
</gene>
<dbReference type="EMBL" id="CM008048">
    <property type="protein sequence ID" value="PVH62026.1"/>
    <property type="molecule type" value="Genomic_DNA"/>
</dbReference>
<evidence type="ECO:0000313" key="1">
    <source>
        <dbReference type="EMBL" id="PVH62026.1"/>
    </source>
</evidence>
<dbReference type="AlphaFoldDB" id="A0A2T8KIM6"/>
<dbReference type="Gramene" id="PVH62026">
    <property type="protein sequence ID" value="PVH62026"/>
    <property type="gene ID" value="PAHAL_3G186000"/>
</dbReference>
<protein>
    <submittedName>
        <fullName evidence="1">Uncharacterized protein</fullName>
    </submittedName>
</protein>
<proteinExistence type="predicted"/>
<name>A0A2T8KIM6_9POAL</name>
<sequence>MLLNFSVVSCGFPSDDTSEFRNWETGRSQFFSFAVVCAMKECASLLLTAPVHPEILNIFLSLDYHSTKKVAATPSKKKWQQRCMGGTFHFCFRFK</sequence>
<reference evidence="1" key="1">
    <citation type="submission" date="2018-04" db="EMBL/GenBank/DDBJ databases">
        <title>WGS assembly of Panicum hallii.</title>
        <authorList>
            <person name="Lovell J."/>
            <person name="Jenkins J."/>
            <person name="Lowry D."/>
            <person name="Mamidi S."/>
            <person name="Sreedasyam A."/>
            <person name="Weng X."/>
            <person name="Barry K."/>
            <person name="Bonette J."/>
            <person name="Campitelli B."/>
            <person name="Daum C."/>
            <person name="Gordon S."/>
            <person name="Gould B."/>
            <person name="Lipzen A."/>
            <person name="Macqueen A."/>
            <person name="Palacio-Mejia J."/>
            <person name="Plott C."/>
            <person name="Shakirov E."/>
            <person name="Shu S."/>
            <person name="Yoshinaga Y."/>
            <person name="Zane M."/>
            <person name="Rokhsar D."/>
            <person name="Grimwood J."/>
            <person name="Schmutz J."/>
            <person name="Juenger T."/>
        </authorList>
    </citation>
    <scope>NUCLEOTIDE SEQUENCE [LARGE SCALE GENOMIC DNA]</scope>
    <source>
        <strain evidence="1">FIL2</strain>
    </source>
</reference>
<accession>A0A2T8KIM6</accession>